<keyword evidence="3" id="KW-1185">Reference proteome</keyword>
<gene>
    <name evidence="2" type="ORF">Ciccas_010853</name>
</gene>
<proteinExistence type="predicted"/>
<sequence>IAPFVKDNLGLLSAVLESVWMLLRSNLSILISILWTIISMLFGSSTVVLNFFLSMVT</sequence>
<dbReference type="Proteomes" id="UP001626550">
    <property type="component" value="Unassembled WGS sequence"/>
</dbReference>
<keyword evidence="1" id="KW-0812">Transmembrane</keyword>
<protein>
    <submittedName>
        <fullName evidence="2">Uncharacterized protein</fullName>
    </submittedName>
</protein>
<feature type="transmembrane region" description="Helical" evidence="1">
    <location>
        <begin position="29"/>
        <end position="53"/>
    </location>
</feature>
<keyword evidence="1" id="KW-0472">Membrane</keyword>
<reference evidence="2 3" key="1">
    <citation type="submission" date="2024-11" db="EMBL/GenBank/DDBJ databases">
        <title>Adaptive evolution of stress response genes in parasites aligns with host niche diversity.</title>
        <authorList>
            <person name="Hahn C."/>
            <person name="Resl P."/>
        </authorList>
    </citation>
    <scope>NUCLEOTIDE SEQUENCE [LARGE SCALE GENOMIC DNA]</scope>
    <source>
        <strain evidence="2">EGGRZ-B1_66</strain>
        <tissue evidence="2">Body</tissue>
    </source>
</reference>
<evidence type="ECO:0000256" key="1">
    <source>
        <dbReference type="SAM" id="Phobius"/>
    </source>
</evidence>
<evidence type="ECO:0000313" key="3">
    <source>
        <dbReference type="Proteomes" id="UP001626550"/>
    </source>
</evidence>
<name>A0ABD2PSX0_9PLAT</name>
<comment type="caution">
    <text evidence="2">The sequence shown here is derived from an EMBL/GenBank/DDBJ whole genome shotgun (WGS) entry which is preliminary data.</text>
</comment>
<accession>A0ABD2PSX0</accession>
<dbReference type="EMBL" id="JBJKFK010002831">
    <property type="protein sequence ID" value="KAL3310575.1"/>
    <property type="molecule type" value="Genomic_DNA"/>
</dbReference>
<feature type="non-terminal residue" evidence="2">
    <location>
        <position position="1"/>
    </location>
</feature>
<organism evidence="2 3">
    <name type="scientific">Cichlidogyrus casuarinus</name>
    <dbReference type="NCBI Taxonomy" id="1844966"/>
    <lineage>
        <taxon>Eukaryota</taxon>
        <taxon>Metazoa</taxon>
        <taxon>Spiralia</taxon>
        <taxon>Lophotrochozoa</taxon>
        <taxon>Platyhelminthes</taxon>
        <taxon>Monogenea</taxon>
        <taxon>Monopisthocotylea</taxon>
        <taxon>Dactylogyridea</taxon>
        <taxon>Ancyrocephalidae</taxon>
        <taxon>Cichlidogyrus</taxon>
    </lineage>
</organism>
<keyword evidence="1" id="KW-1133">Transmembrane helix</keyword>
<dbReference type="AlphaFoldDB" id="A0ABD2PSX0"/>
<evidence type="ECO:0000313" key="2">
    <source>
        <dbReference type="EMBL" id="KAL3310575.1"/>
    </source>
</evidence>